<dbReference type="InterPro" id="IPR001279">
    <property type="entry name" value="Metallo-B-lactamas"/>
</dbReference>
<accession>A0ABU5H8Z2</accession>
<dbReference type="PANTHER" id="PTHR30619">
    <property type="entry name" value="DNA INTERNALIZATION/COMPETENCE PROTEIN COMEC/REC2"/>
    <property type="match status" value="1"/>
</dbReference>
<proteinExistence type="predicted"/>
<dbReference type="InterPro" id="IPR036866">
    <property type="entry name" value="RibonucZ/Hydroxyglut_hydro"/>
</dbReference>
<dbReference type="SUPFAM" id="SSF56281">
    <property type="entry name" value="Metallo-hydrolase/oxidoreductase"/>
    <property type="match status" value="1"/>
</dbReference>
<evidence type="ECO:0000259" key="1">
    <source>
        <dbReference type="Pfam" id="PF00753"/>
    </source>
</evidence>
<dbReference type="Pfam" id="PF00753">
    <property type="entry name" value="Lactamase_B"/>
    <property type="match status" value="1"/>
</dbReference>
<reference evidence="2 3" key="1">
    <citation type="submission" date="2023-12" db="EMBL/GenBank/DDBJ databases">
        <title>the genome sequence of Hyalangium sp. s54d21.</title>
        <authorList>
            <person name="Zhang X."/>
        </authorList>
    </citation>
    <scope>NUCLEOTIDE SEQUENCE [LARGE SCALE GENOMIC DNA]</scope>
    <source>
        <strain evidence="3">s54d21</strain>
    </source>
</reference>
<gene>
    <name evidence="2" type="ORF">SYV04_23195</name>
</gene>
<dbReference type="RefSeq" id="WP_321548045.1">
    <property type="nucleotide sequence ID" value="NZ_JAXIVS010000008.1"/>
</dbReference>
<keyword evidence="3" id="KW-1185">Reference proteome</keyword>
<dbReference type="PANTHER" id="PTHR30619:SF1">
    <property type="entry name" value="RECOMBINATION PROTEIN 2"/>
    <property type="match status" value="1"/>
</dbReference>
<comment type="caution">
    <text evidence="2">The sequence shown here is derived from an EMBL/GenBank/DDBJ whole genome shotgun (WGS) entry which is preliminary data.</text>
</comment>
<feature type="domain" description="Metallo-beta-lactamase" evidence="1">
    <location>
        <begin position="27"/>
        <end position="77"/>
    </location>
</feature>
<name>A0ABU5H8Z2_9BACT</name>
<dbReference type="Proteomes" id="UP001291309">
    <property type="component" value="Unassembled WGS sequence"/>
</dbReference>
<protein>
    <submittedName>
        <fullName evidence="2">MBL fold metallo-hydrolase</fullName>
    </submittedName>
</protein>
<dbReference type="EMBL" id="JAXIVS010000008">
    <property type="protein sequence ID" value="MDY7229318.1"/>
    <property type="molecule type" value="Genomic_DNA"/>
</dbReference>
<dbReference type="InterPro" id="IPR052159">
    <property type="entry name" value="Competence_DNA_uptake"/>
</dbReference>
<evidence type="ECO:0000313" key="3">
    <source>
        <dbReference type="Proteomes" id="UP001291309"/>
    </source>
</evidence>
<sequence>MFAIEMLPADHGDCLVISYGNERRPNRILIDAGTPSTFKRLQQYIEKLPARQRSFELLIVTHIDSDHIGGVLPLLRANLGLTFGDIWFNAWHHLTPPVRRFLGPQQGDLLGNLLSQRPDLPWNKAFGGDTVVIPDTGALPSVELAGGMTLTLLSPRWKELENLEKSWTDQAFRAGRIPGELPMLAASAPGAMELLGGSSRIEQLAAARFFPDAAVANGSSIAVLAEYEGKRALLTGDAFAPVLTESIQRLPGFEKRLTVNAVKLPHHGSESNVSRELLHVLKSNRYLVSTNGKIFKHPDEVAIARVLEEGGGSARIFFNYKSLTTLPWKTKRIAKRSARGSPFIYPERDEEGILVRL</sequence>
<dbReference type="Gene3D" id="3.60.15.10">
    <property type="entry name" value="Ribonuclease Z/Hydroxyacylglutathione hydrolase-like"/>
    <property type="match status" value="1"/>
</dbReference>
<evidence type="ECO:0000313" key="2">
    <source>
        <dbReference type="EMBL" id="MDY7229318.1"/>
    </source>
</evidence>
<organism evidence="2 3">
    <name type="scientific">Hyalangium rubrum</name>
    <dbReference type="NCBI Taxonomy" id="3103134"/>
    <lineage>
        <taxon>Bacteria</taxon>
        <taxon>Pseudomonadati</taxon>
        <taxon>Myxococcota</taxon>
        <taxon>Myxococcia</taxon>
        <taxon>Myxococcales</taxon>
        <taxon>Cystobacterineae</taxon>
        <taxon>Archangiaceae</taxon>
        <taxon>Hyalangium</taxon>
    </lineage>
</organism>